<dbReference type="OrthoDB" id="9782252at2"/>
<gene>
    <name evidence="1" type="ORF">DW2_15540</name>
</gene>
<sequence length="182" mass="20734">MQIEPIISYRNIEPSEAVTTLVKRRISVLERLHDRITGCEVVLDAPQKRKVSGRVFEARLTLHIPGEDFHAERSVAQGSARDDLLLAVNRTFSAAEKHLKRQKKKMGQVEVKHHPPVLHGEVTLLERELGYGYLRADDGREVYFQRDGLTADFWDELETGSRLRFREMEGEKGPFAASVTLA</sequence>
<dbReference type="InterPro" id="IPR012340">
    <property type="entry name" value="NA-bd_OB-fold"/>
</dbReference>
<dbReference type="PATRIC" id="fig|1317124.6.peg.3124"/>
<keyword evidence="2" id="KW-1185">Reference proteome</keyword>
<dbReference type="Gene3D" id="3.30.160.100">
    <property type="entry name" value="Ribosome hibernation promotion factor-like"/>
    <property type="match status" value="1"/>
</dbReference>
<dbReference type="Pfam" id="PF02482">
    <property type="entry name" value="Ribosomal_S30AE"/>
    <property type="match status" value="1"/>
</dbReference>
<dbReference type="Gene3D" id="2.40.50.140">
    <property type="entry name" value="Nucleic acid-binding proteins"/>
    <property type="match status" value="1"/>
</dbReference>
<dbReference type="SUPFAM" id="SSF69754">
    <property type="entry name" value="Ribosome binding protein Y (YfiA homologue)"/>
    <property type="match status" value="1"/>
</dbReference>
<dbReference type="AlphaFoldDB" id="A0A085TT45"/>
<reference evidence="2" key="1">
    <citation type="submission" date="2013-04" db="EMBL/GenBank/DDBJ databases">
        <title>Thioclava sp. 13D2W-2 Genome Sequencing.</title>
        <authorList>
            <person name="Lai Q."/>
            <person name="Li G."/>
            <person name="Shao Z."/>
        </authorList>
    </citation>
    <scope>NUCLEOTIDE SEQUENCE [LARGE SCALE GENOMIC DNA]</scope>
    <source>
        <strain evidence="2">13D2W-2</strain>
    </source>
</reference>
<protein>
    <submittedName>
        <fullName evidence="1">Ribosome-associated factor Y</fullName>
    </submittedName>
</protein>
<reference evidence="1 2" key="2">
    <citation type="journal article" date="2015" name="Antonie Van Leeuwenhoek">
        <title>Thioclava indica sp. nov., isolated from surface seawater of the Indian Ocean.</title>
        <authorList>
            <person name="Liu Y."/>
            <person name="Lai Q."/>
            <person name="Du J."/>
            <person name="Xu H."/>
            <person name="Jiang L."/>
            <person name="Shao Z."/>
        </authorList>
    </citation>
    <scope>NUCLEOTIDE SEQUENCE [LARGE SCALE GENOMIC DNA]</scope>
    <source>
        <strain evidence="1 2">13D2W-2</strain>
    </source>
</reference>
<proteinExistence type="predicted"/>
<name>A0A085TT45_9RHOB</name>
<organism evidence="1 2">
    <name type="scientific">Thioclava atlantica</name>
    <dbReference type="NCBI Taxonomy" id="1317124"/>
    <lineage>
        <taxon>Bacteria</taxon>
        <taxon>Pseudomonadati</taxon>
        <taxon>Pseudomonadota</taxon>
        <taxon>Alphaproteobacteria</taxon>
        <taxon>Rhodobacterales</taxon>
        <taxon>Paracoccaceae</taxon>
        <taxon>Thioclava</taxon>
    </lineage>
</organism>
<dbReference type="RefSeq" id="WP_038147977.1">
    <property type="nucleotide sequence ID" value="NZ_AQRC01000014.1"/>
</dbReference>
<evidence type="ECO:0000313" key="2">
    <source>
        <dbReference type="Proteomes" id="UP000028607"/>
    </source>
</evidence>
<accession>A0A085TT45</accession>
<dbReference type="InterPro" id="IPR036567">
    <property type="entry name" value="RHF-like"/>
</dbReference>
<dbReference type="SUPFAM" id="SSF50249">
    <property type="entry name" value="Nucleic acid-binding proteins"/>
    <property type="match status" value="1"/>
</dbReference>
<comment type="caution">
    <text evidence="1">The sequence shown here is derived from an EMBL/GenBank/DDBJ whole genome shotgun (WGS) entry which is preliminary data.</text>
</comment>
<dbReference type="eggNOG" id="COG1544">
    <property type="taxonomic scope" value="Bacteria"/>
</dbReference>
<dbReference type="STRING" id="1317124.DW2_15540"/>
<dbReference type="Proteomes" id="UP000028607">
    <property type="component" value="Unassembled WGS sequence"/>
</dbReference>
<dbReference type="EMBL" id="AQRC01000014">
    <property type="protein sequence ID" value="KFE33892.1"/>
    <property type="molecule type" value="Genomic_DNA"/>
</dbReference>
<dbReference type="InterPro" id="IPR003489">
    <property type="entry name" value="RHF/RaiA"/>
</dbReference>
<evidence type="ECO:0000313" key="1">
    <source>
        <dbReference type="EMBL" id="KFE33892.1"/>
    </source>
</evidence>